<evidence type="ECO:0000313" key="4">
    <source>
        <dbReference type="Proteomes" id="UP000824250"/>
    </source>
</evidence>
<dbReference type="InterPro" id="IPR017439">
    <property type="entry name" value="Amidohydrolase"/>
</dbReference>
<dbReference type="Proteomes" id="UP000824250">
    <property type="component" value="Unassembled WGS sequence"/>
</dbReference>
<dbReference type="InterPro" id="IPR036264">
    <property type="entry name" value="Bact_exopeptidase_dim_dom"/>
</dbReference>
<reference evidence="3" key="2">
    <citation type="journal article" date="2021" name="PeerJ">
        <title>Extensive microbial diversity within the chicken gut microbiome revealed by metagenomics and culture.</title>
        <authorList>
            <person name="Gilroy R."/>
            <person name="Ravi A."/>
            <person name="Getino M."/>
            <person name="Pursley I."/>
            <person name="Horton D.L."/>
            <person name="Alikhan N.F."/>
            <person name="Baker D."/>
            <person name="Gharbi K."/>
            <person name="Hall N."/>
            <person name="Watson M."/>
            <person name="Adriaenssens E.M."/>
            <person name="Foster-Nyarko E."/>
            <person name="Jarju S."/>
            <person name="Secka A."/>
            <person name="Antonio M."/>
            <person name="Oren A."/>
            <person name="Chaudhuri R.R."/>
            <person name="La Ragione R."/>
            <person name="Hildebrand F."/>
            <person name="Pallen M.J."/>
        </authorList>
    </citation>
    <scope>NUCLEOTIDE SEQUENCE</scope>
    <source>
        <strain evidence="3">CHK180-2868</strain>
    </source>
</reference>
<dbReference type="GO" id="GO:0005737">
    <property type="term" value="C:cytoplasm"/>
    <property type="evidence" value="ECO:0007669"/>
    <property type="project" value="TreeGrafter"/>
</dbReference>
<dbReference type="InterPro" id="IPR017144">
    <property type="entry name" value="Xaa-Arg_dipeptidase"/>
</dbReference>
<dbReference type="Pfam" id="PF07687">
    <property type="entry name" value="M20_dimer"/>
    <property type="match status" value="1"/>
</dbReference>
<dbReference type="AlphaFoldDB" id="A0A9D1A3P9"/>
<evidence type="ECO:0000313" key="3">
    <source>
        <dbReference type="EMBL" id="HIR05517.1"/>
    </source>
</evidence>
<dbReference type="Gene3D" id="3.30.70.360">
    <property type="match status" value="1"/>
</dbReference>
<dbReference type="EMBL" id="DVGC01000032">
    <property type="protein sequence ID" value="HIR05517.1"/>
    <property type="molecule type" value="Genomic_DNA"/>
</dbReference>
<dbReference type="PANTHER" id="PTHR30575:SF3">
    <property type="entry name" value="PEPTIDASE M20 DIMERISATION DOMAIN-CONTAINING PROTEIN"/>
    <property type="match status" value="1"/>
</dbReference>
<dbReference type="PIRSF" id="PIRSF037226">
    <property type="entry name" value="Amidohydrolase_ACY1L2_prd"/>
    <property type="match status" value="1"/>
</dbReference>
<name>A0A9D1A3P9_9FIRM</name>
<accession>A0A9D1A3P9</accession>
<dbReference type="InterPro" id="IPR011650">
    <property type="entry name" value="Peptidase_M20_dimer"/>
</dbReference>
<dbReference type="InterPro" id="IPR002933">
    <property type="entry name" value="Peptidase_M20"/>
</dbReference>
<comment type="similarity">
    <text evidence="1">Belongs to the peptidase M20A family.</text>
</comment>
<dbReference type="Gene3D" id="3.40.630.10">
    <property type="entry name" value="Zn peptidases"/>
    <property type="match status" value="1"/>
</dbReference>
<feature type="domain" description="Peptidase M20 dimerisation" evidence="2">
    <location>
        <begin position="194"/>
        <end position="292"/>
    </location>
</feature>
<dbReference type="PANTHER" id="PTHR30575">
    <property type="entry name" value="PEPTIDASE M20"/>
    <property type="match status" value="1"/>
</dbReference>
<dbReference type="GO" id="GO:0071713">
    <property type="term" value="F:para-aminobenzoyl-glutamate hydrolase activity"/>
    <property type="evidence" value="ECO:0007669"/>
    <property type="project" value="TreeGrafter"/>
</dbReference>
<gene>
    <name evidence="3" type="ORF">IAB28_06075</name>
</gene>
<proteinExistence type="inferred from homology"/>
<dbReference type="SUPFAM" id="SSF55031">
    <property type="entry name" value="Bacterial exopeptidase dimerisation domain"/>
    <property type="match status" value="1"/>
</dbReference>
<dbReference type="NCBIfam" id="TIGR01891">
    <property type="entry name" value="amidohydrolases"/>
    <property type="match status" value="1"/>
</dbReference>
<protein>
    <recommendedName>
        <fullName evidence="1">Peptidase M20 domain-containing protein 2</fullName>
    </recommendedName>
</protein>
<dbReference type="GO" id="GO:0046657">
    <property type="term" value="P:folic acid catabolic process"/>
    <property type="evidence" value="ECO:0007669"/>
    <property type="project" value="TreeGrafter"/>
</dbReference>
<dbReference type="Pfam" id="PF01546">
    <property type="entry name" value="Peptidase_M20"/>
    <property type="match status" value="1"/>
</dbReference>
<dbReference type="GO" id="GO:0016805">
    <property type="term" value="F:dipeptidase activity"/>
    <property type="evidence" value="ECO:0007669"/>
    <property type="project" value="InterPro"/>
</dbReference>
<evidence type="ECO:0000256" key="1">
    <source>
        <dbReference type="PIRNR" id="PIRNR037226"/>
    </source>
</evidence>
<comment type="caution">
    <text evidence="3">The sequence shown here is derived from an EMBL/GenBank/DDBJ whole genome shotgun (WGS) entry which is preliminary data.</text>
</comment>
<dbReference type="InterPro" id="IPR052030">
    <property type="entry name" value="Peptidase_M20/M20A_hydrolases"/>
</dbReference>
<sequence length="440" mass="48437">MKRIHEKLNEILPRMIEMSEDIYRHPELGFKEFRSREKAIAALDAAGIPHQDVAYTGIRACLDSGKPGPNIGLIAEFDAVPTLGHPCANEGDYAAHTCGHYAQLGVMMSLFLAIKESELLKDLCGKVTLLVTPGEEFCDMDYRKSLIAEGKLHHPSGKQEMIATGVFDDVDIMLSCHAMGLDMEQYHAEIGAGLNGFIQKRAIFYGKASHAGANPEGGINALNAANLAMTGINFLRETFRAEDAIRVHFVMQEGGQTVNTVPARTRLEMYVRAKTVEAIFETNAKVNRALRAGALAIGCDLEIQDMPGYFPLHQDENLTDLVKKHILDYMEPEMIAQGTHGFASGDMGDISLMWPTVEIGVAGFSGSIHGKDFKTSDPEQAYCVPARYFADTVEELLSDGGAAAWRIKEAFRPVMSKKDYLETLDSLNKSTIYKKENDVL</sequence>
<organism evidence="3 4">
    <name type="scientific">Candidatus Copromonas faecavium</name>
    <name type="common">nom. illeg.</name>
    <dbReference type="NCBI Taxonomy" id="2840740"/>
    <lineage>
        <taxon>Bacteria</taxon>
        <taxon>Bacillati</taxon>
        <taxon>Bacillota</taxon>
        <taxon>Clostridia</taxon>
        <taxon>Lachnospirales</taxon>
        <taxon>Lachnospiraceae</taxon>
        <taxon>Candidatus Copromonas (nom. illeg.)</taxon>
    </lineage>
</organism>
<reference evidence="3" key="1">
    <citation type="submission" date="2020-10" db="EMBL/GenBank/DDBJ databases">
        <authorList>
            <person name="Gilroy R."/>
        </authorList>
    </citation>
    <scope>NUCLEOTIDE SEQUENCE</scope>
    <source>
        <strain evidence="3">CHK180-2868</strain>
    </source>
</reference>
<evidence type="ECO:0000259" key="2">
    <source>
        <dbReference type="Pfam" id="PF07687"/>
    </source>
</evidence>
<dbReference type="SUPFAM" id="SSF53187">
    <property type="entry name" value="Zn-dependent exopeptidases"/>
    <property type="match status" value="1"/>
</dbReference>